<feature type="non-terminal residue" evidence="2">
    <location>
        <position position="1"/>
    </location>
</feature>
<name>A0A0A9XK36_LYGHE</name>
<evidence type="ECO:0000256" key="1">
    <source>
        <dbReference type="SAM" id="SignalP"/>
    </source>
</evidence>
<protein>
    <submittedName>
        <fullName evidence="2">White collar 1 protein</fullName>
    </submittedName>
</protein>
<sequence length="134" mass="15041">FIHALLLNNMGVAQPVLVCAVLLGLLTPTPAASAPDDGQSLSIQDIVSFLDYLQNKGMHVDWAGARQRGFQTPQAYNENYLDDLKTNEIDTEQGETSPMNKRASYMTLCHFKICNMGRKRGFIRKASHNFLRRI</sequence>
<evidence type="ECO:0000313" key="2">
    <source>
        <dbReference type="EMBL" id="JAG20344.1"/>
    </source>
</evidence>
<dbReference type="EMBL" id="GBHO01023260">
    <property type="protein sequence ID" value="JAG20344.1"/>
    <property type="molecule type" value="Transcribed_RNA"/>
</dbReference>
<organism evidence="2">
    <name type="scientific">Lygus hesperus</name>
    <name type="common">Western plant bug</name>
    <dbReference type="NCBI Taxonomy" id="30085"/>
    <lineage>
        <taxon>Eukaryota</taxon>
        <taxon>Metazoa</taxon>
        <taxon>Ecdysozoa</taxon>
        <taxon>Arthropoda</taxon>
        <taxon>Hexapoda</taxon>
        <taxon>Insecta</taxon>
        <taxon>Pterygota</taxon>
        <taxon>Neoptera</taxon>
        <taxon>Paraneoptera</taxon>
        <taxon>Hemiptera</taxon>
        <taxon>Heteroptera</taxon>
        <taxon>Panheteroptera</taxon>
        <taxon>Cimicomorpha</taxon>
        <taxon>Miridae</taxon>
        <taxon>Mirini</taxon>
        <taxon>Lygus</taxon>
    </lineage>
</organism>
<accession>A0A0A9XK36</accession>
<feature type="signal peptide" evidence="1">
    <location>
        <begin position="1"/>
        <end position="33"/>
    </location>
</feature>
<feature type="chain" id="PRO_5002052995" evidence="1">
    <location>
        <begin position="34"/>
        <end position="134"/>
    </location>
</feature>
<gene>
    <name evidence="2" type="primary">wc-1</name>
    <name evidence="2" type="ORF">CM83_17403</name>
</gene>
<reference evidence="2" key="2">
    <citation type="submission" date="2014-07" db="EMBL/GenBank/DDBJ databases">
        <authorList>
            <person name="Hull J."/>
        </authorList>
    </citation>
    <scope>NUCLEOTIDE SEQUENCE</scope>
</reference>
<keyword evidence="1" id="KW-0732">Signal</keyword>
<proteinExistence type="predicted"/>
<reference evidence="2" key="1">
    <citation type="journal article" date="2014" name="PLoS ONE">
        <title>Transcriptome-Based Identification of ABC Transporters in the Western Tarnished Plant Bug Lygus hesperus.</title>
        <authorList>
            <person name="Hull J.J."/>
            <person name="Chaney K."/>
            <person name="Geib S.M."/>
            <person name="Fabrick J.A."/>
            <person name="Brent C.S."/>
            <person name="Walsh D."/>
            <person name="Lavine L.C."/>
        </authorList>
    </citation>
    <scope>NUCLEOTIDE SEQUENCE</scope>
</reference>
<dbReference type="AlphaFoldDB" id="A0A0A9XK36"/>